<dbReference type="EMBL" id="JBEDUW010000003">
    <property type="protein sequence ID" value="KAK9940606.1"/>
    <property type="molecule type" value="Genomic_DNA"/>
</dbReference>
<dbReference type="Proteomes" id="UP001457282">
    <property type="component" value="Unassembled WGS sequence"/>
</dbReference>
<gene>
    <name evidence="2" type="ORF">M0R45_017258</name>
</gene>
<reference evidence="2 3" key="1">
    <citation type="journal article" date="2023" name="G3 (Bethesda)">
        <title>A chromosome-length genome assembly and annotation of blackberry (Rubus argutus, cv. 'Hillquist').</title>
        <authorList>
            <person name="Bruna T."/>
            <person name="Aryal R."/>
            <person name="Dudchenko O."/>
            <person name="Sargent D.J."/>
            <person name="Mead D."/>
            <person name="Buti M."/>
            <person name="Cavallini A."/>
            <person name="Hytonen T."/>
            <person name="Andres J."/>
            <person name="Pham M."/>
            <person name="Weisz D."/>
            <person name="Mascagni F."/>
            <person name="Usai G."/>
            <person name="Natali L."/>
            <person name="Bassil N."/>
            <person name="Fernandez G.E."/>
            <person name="Lomsadze A."/>
            <person name="Armour M."/>
            <person name="Olukolu B."/>
            <person name="Poorten T."/>
            <person name="Britton C."/>
            <person name="Davik J."/>
            <person name="Ashrafi H."/>
            <person name="Aiden E.L."/>
            <person name="Borodovsky M."/>
            <person name="Worthington M."/>
        </authorList>
    </citation>
    <scope>NUCLEOTIDE SEQUENCE [LARGE SCALE GENOMIC DNA]</scope>
    <source>
        <strain evidence="2">PI 553951</strain>
    </source>
</reference>
<evidence type="ECO:0000256" key="1">
    <source>
        <dbReference type="SAM" id="MobiDB-lite"/>
    </source>
</evidence>
<proteinExistence type="predicted"/>
<keyword evidence="3" id="KW-1185">Reference proteome</keyword>
<protein>
    <submittedName>
        <fullName evidence="2">Uncharacterized protein</fullName>
    </submittedName>
</protein>
<evidence type="ECO:0000313" key="2">
    <source>
        <dbReference type="EMBL" id="KAK9940606.1"/>
    </source>
</evidence>
<accession>A0AAW1XUE7</accession>
<comment type="caution">
    <text evidence="2">The sequence shown here is derived from an EMBL/GenBank/DDBJ whole genome shotgun (WGS) entry which is preliminary data.</text>
</comment>
<feature type="region of interest" description="Disordered" evidence="1">
    <location>
        <begin position="84"/>
        <end position="104"/>
    </location>
</feature>
<evidence type="ECO:0000313" key="3">
    <source>
        <dbReference type="Proteomes" id="UP001457282"/>
    </source>
</evidence>
<name>A0AAW1XUE7_RUBAR</name>
<dbReference type="AlphaFoldDB" id="A0AAW1XUE7"/>
<organism evidence="2 3">
    <name type="scientific">Rubus argutus</name>
    <name type="common">Southern blackberry</name>
    <dbReference type="NCBI Taxonomy" id="59490"/>
    <lineage>
        <taxon>Eukaryota</taxon>
        <taxon>Viridiplantae</taxon>
        <taxon>Streptophyta</taxon>
        <taxon>Embryophyta</taxon>
        <taxon>Tracheophyta</taxon>
        <taxon>Spermatophyta</taxon>
        <taxon>Magnoliopsida</taxon>
        <taxon>eudicotyledons</taxon>
        <taxon>Gunneridae</taxon>
        <taxon>Pentapetalae</taxon>
        <taxon>rosids</taxon>
        <taxon>fabids</taxon>
        <taxon>Rosales</taxon>
        <taxon>Rosaceae</taxon>
        <taxon>Rosoideae</taxon>
        <taxon>Rosoideae incertae sedis</taxon>
        <taxon>Rubus</taxon>
    </lineage>
</organism>
<sequence length="124" mass="13518">MRGQEVEEGDERGLLSSIEGNLNEYLAQHHRASYLAPNGPRLSGNLHNFEVFHRGKIDIPIVRAERHLLAAKLAPKASSLKPLEGQSASVVDAGESTSSTNLHRDYSNAMDVTVSVPFALVDEN</sequence>